<evidence type="ECO:0000259" key="13">
    <source>
        <dbReference type="PROSITE" id="PS50157"/>
    </source>
</evidence>
<dbReference type="PANTHER" id="PTHR23226:SF366">
    <property type="entry name" value="ZINC FINGER PROTEIN ZFP2"/>
    <property type="match status" value="1"/>
</dbReference>
<dbReference type="Gene3D" id="3.30.160.60">
    <property type="entry name" value="Classic Zinc Finger"/>
    <property type="match status" value="4"/>
</dbReference>
<evidence type="ECO:0000256" key="6">
    <source>
        <dbReference type="ARBA" id="ARBA00022833"/>
    </source>
</evidence>
<keyword evidence="3" id="KW-0479">Metal-binding</keyword>
<dbReference type="SMART" id="SM00355">
    <property type="entry name" value="ZnF_C2H2"/>
    <property type="match status" value="3"/>
</dbReference>
<feature type="domain" description="C2H2-type" evidence="13">
    <location>
        <begin position="235"/>
        <end position="258"/>
    </location>
</feature>
<feature type="compositionally biased region" description="Basic residues" evidence="12">
    <location>
        <begin position="126"/>
        <end position="137"/>
    </location>
</feature>
<protein>
    <recommendedName>
        <fullName evidence="13">C2H2-type domain-containing protein</fullName>
    </recommendedName>
</protein>
<evidence type="ECO:0000256" key="1">
    <source>
        <dbReference type="ARBA" id="ARBA00004123"/>
    </source>
</evidence>
<evidence type="ECO:0000256" key="3">
    <source>
        <dbReference type="ARBA" id="ARBA00022723"/>
    </source>
</evidence>
<dbReference type="GO" id="GO:0000981">
    <property type="term" value="F:DNA-binding transcription factor activity, RNA polymerase II-specific"/>
    <property type="evidence" value="ECO:0007669"/>
    <property type="project" value="TreeGrafter"/>
</dbReference>
<dbReference type="Proteomes" id="UP000269221">
    <property type="component" value="Unassembled WGS sequence"/>
</dbReference>
<dbReference type="PROSITE" id="PS50157">
    <property type="entry name" value="ZINC_FINGER_C2H2_2"/>
    <property type="match status" value="4"/>
</dbReference>
<dbReference type="InterPro" id="IPR013087">
    <property type="entry name" value="Znf_C2H2_type"/>
</dbReference>
<keyword evidence="15" id="KW-1185">Reference proteome</keyword>
<dbReference type="FunFam" id="3.30.160.60:FF:000755">
    <property type="entry name" value="zinc finger protein 174"/>
    <property type="match status" value="1"/>
</dbReference>
<organism evidence="14 15">
    <name type="scientific">Hirundo rustica rustica</name>
    <dbReference type="NCBI Taxonomy" id="333673"/>
    <lineage>
        <taxon>Eukaryota</taxon>
        <taxon>Metazoa</taxon>
        <taxon>Chordata</taxon>
        <taxon>Craniata</taxon>
        <taxon>Vertebrata</taxon>
        <taxon>Euteleostomi</taxon>
        <taxon>Archelosauria</taxon>
        <taxon>Archosauria</taxon>
        <taxon>Dinosauria</taxon>
        <taxon>Saurischia</taxon>
        <taxon>Theropoda</taxon>
        <taxon>Coelurosauria</taxon>
        <taxon>Aves</taxon>
        <taxon>Neognathae</taxon>
        <taxon>Neoaves</taxon>
        <taxon>Telluraves</taxon>
        <taxon>Australaves</taxon>
        <taxon>Passeriformes</taxon>
        <taxon>Sylvioidea</taxon>
        <taxon>Hirundinidae</taxon>
        <taxon>Hirundo</taxon>
    </lineage>
</organism>
<dbReference type="EMBL" id="QRBI01000279">
    <property type="protein sequence ID" value="RMB89538.1"/>
    <property type="molecule type" value="Genomic_DNA"/>
</dbReference>
<comment type="caution">
    <text evidence="14">The sequence shown here is derived from an EMBL/GenBank/DDBJ whole genome shotgun (WGS) entry which is preliminary data.</text>
</comment>
<evidence type="ECO:0000256" key="12">
    <source>
        <dbReference type="SAM" id="MobiDB-lite"/>
    </source>
</evidence>
<dbReference type="FunFam" id="3.30.160.60:FF:001270">
    <property type="entry name" value="zinc finger protein 583 isoform X1"/>
    <property type="match status" value="1"/>
</dbReference>
<feature type="region of interest" description="Disordered" evidence="12">
    <location>
        <begin position="118"/>
        <end position="168"/>
    </location>
</feature>
<keyword evidence="4" id="KW-0677">Repeat</keyword>
<evidence type="ECO:0000256" key="2">
    <source>
        <dbReference type="ARBA" id="ARBA00006991"/>
    </source>
</evidence>
<keyword evidence="8" id="KW-0238">DNA-binding</keyword>
<keyword evidence="6" id="KW-0862">Zinc</keyword>
<keyword evidence="10" id="KW-0539">Nucleus</keyword>
<comment type="similarity">
    <text evidence="2">Belongs to the krueppel C2H2-type zinc-finger protein family.</text>
</comment>
<evidence type="ECO:0000256" key="8">
    <source>
        <dbReference type="ARBA" id="ARBA00023125"/>
    </source>
</evidence>
<evidence type="ECO:0000256" key="5">
    <source>
        <dbReference type="ARBA" id="ARBA00022771"/>
    </source>
</evidence>
<dbReference type="GO" id="GO:0008270">
    <property type="term" value="F:zinc ion binding"/>
    <property type="evidence" value="ECO:0007669"/>
    <property type="project" value="UniProtKB-KW"/>
</dbReference>
<feature type="domain" description="C2H2-type" evidence="13">
    <location>
        <begin position="151"/>
        <end position="178"/>
    </location>
</feature>
<reference evidence="14 15" key="1">
    <citation type="submission" date="2018-07" db="EMBL/GenBank/DDBJ databases">
        <title>A high quality draft genome assembly of the barn swallow (H. rustica rustica).</title>
        <authorList>
            <person name="Formenti G."/>
            <person name="Chiara M."/>
            <person name="Poveda L."/>
            <person name="Francoijs K.-J."/>
            <person name="Bonisoli-Alquati A."/>
            <person name="Canova L."/>
            <person name="Gianfranceschi L."/>
            <person name="Horner D.S."/>
            <person name="Saino N."/>
        </authorList>
    </citation>
    <scope>NUCLEOTIDE SEQUENCE [LARGE SCALE GENOMIC DNA]</scope>
    <source>
        <strain evidence="14">Chelidonia</strain>
        <tissue evidence="14">Blood</tissue>
    </source>
</reference>
<gene>
    <name evidence="14" type="ORF">DUI87_34081</name>
</gene>
<dbReference type="GO" id="GO:0005634">
    <property type="term" value="C:nucleus"/>
    <property type="evidence" value="ECO:0007669"/>
    <property type="project" value="UniProtKB-SubCell"/>
</dbReference>
<dbReference type="FunFam" id="3.30.160.60:FF:002005">
    <property type="entry name" value="Zinc finger protein 200"/>
    <property type="match status" value="1"/>
</dbReference>
<comment type="subcellular location">
    <subcellularLocation>
        <location evidence="1">Nucleus</location>
    </subcellularLocation>
</comment>
<dbReference type="AlphaFoldDB" id="A0A3M0IM80"/>
<keyword evidence="5 11" id="KW-0863">Zinc-finger</keyword>
<dbReference type="PROSITE" id="PS00028">
    <property type="entry name" value="ZINC_FINGER_C2H2_1"/>
    <property type="match status" value="3"/>
</dbReference>
<keyword evidence="7" id="KW-0805">Transcription regulation</keyword>
<accession>A0A3M0IM80</accession>
<feature type="compositionally biased region" description="Polar residues" evidence="12">
    <location>
        <begin position="159"/>
        <end position="168"/>
    </location>
</feature>
<sequence>MEGLECVQRRATRLVRGLEHKSCEEWLRELELFILERRRLREDKAMSGQRLDLMMSKVFSNLADSDFPFPNLGWMEEEAVRKRKVLQDSQADKELRMETWEYKSPWQDLMEEAVLSGSMAQESNQGKKRQRPCRRKDSKPIPGCSEEERPTLCQEGGKSFSQSNTTVQHQIIHTRETPYECPKCGKRFQTSSTLLHHQQIHTEERPFRCPDCRKGFKQNSHLITHQRIHTGERPYECPQCGKSFTQRSHLSQHQHRHP</sequence>
<evidence type="ECO:0000313" key="14">
    <source>
        <dbReference type="EMBL" id="RMB89538.1"/>
    </source>
</evidence>
<dbReference type="STRING" id="333673.A0A3M0IM80"/>
<proteinExistence type="inferred from homology"/>
<dbReference type="Pfam" id="PF00096">
    <property type="entry name" value="zf-C2H2"/>
    <property type="match status" value="3"/>
</dbReference>
<keyword evidence="9" id="KW-0804">Transcription</keyword>
<evidence type="ECO:0000313" key="15">
    <source>
        <dbReference type="Proteomes" id="UP000269221"/>
    </source>
</evidence>
<feature type="domain" description="C2H2-type" evidence="13">
    <location>
        <begin position="207"/>
        <end position="234"/>
    </location>
</feature>
<dbReference type="SUPFAM" id="SSF57667">
    <property type="entry name" value="beta-beta-alpha zinc fingers"/>
    <property type="match status" value="3"/>
</dbReference>
<evidence type="ECO:0000256" key="9">
    <source>
        <dbReference type="ARBA" id="ARBA00023163"/>
    </source>
</evidence>
<dbReference type="OrthoDB" id="427030at2759"/>
<evidence type="ECO:0000256" key="7">
    <source>
        <dbReference type="ARBA" id="ARBA00023015"/>
    </source>
</evidence>
<evidence type="ECO:0000256" key="10">
    <source>
        <dbReference type="ARBA" id="ARBA00023242"/>
    </source>
</evidence>
<dbReference type="GO" id="GO:0000978">
    <property type="term" value="F:RNA polymerase II cis-regulatory region sequence-specific DNA binding"/>
    <property type="evidence" value="ECO:0007669"/>
    <property type="project" value="TreeGrafter"/>
</dbReference>
<feature type="domain" description="C2H2-type" evidence="13">
    <location>
        <begin position="179"/>
        <end position="206"/>
    </location>
</feature>
<dbReference type="InterPro" id="IPR036236">
    <property type="entry name" value="Znf_C2H2_sf"/>
</dbReference>
<evidence type="ECO:0000256" key="4">
    <source>
        <dbReference type="ARBA" id="ARBA00022737"/>
    </source>
</evidence>
<name>A0A3M0IM80_HIRRU</name>
<dbReference type="PANTHER" id="PTHR23226">
    <property type="entry name" value="ZINC FINGER AND SCAN DOMAIN-CONTAINING"/>
    <property type="match status" value="1"/>
</dbReference>
<evidence type="ECO:0000256" key="11">
    <source>
        <dbReference type="PROSITE-ProRule" id="PRU00042"/>
    </source>
</evidence>